<evidence type="ECO:0000259" key="1">
    <source>
        <dbReference type="PROSITE" id="PS51094"/>
    </source>
</evidence>
<dbReference type="GO" id="GO:0030295">
    <property type="term" value="F:protein kinase activator activity"/>
    <property type="evidence" value="ECO:0007669"/>
    <property type="project" value="TreeGrafter"/>
</dbReference>
<dbReference type="PROSITE" id="PS00372">
    <property type="entry name" value="PTS_EIIA_TYPE_2_HIS"/>
    <property type="match status" value="1"/>
</dbReference>
<comment type="caution">
    <text evidence="2">The sequence shown here is derived from an EMBL/GenBank/DDBJ whole genome shotgun (WGS) entry which is preliminary data.</text>
</comment>
<accession>F3L4A0</accession>
<dbReference type="CDD" id="cd00211">
    <property type="entry name" value="PTS_IIA_fru"/>
    <property type="match status" value="1"/>
</dbReference>
<dbReference type="Proteomes" id="UP000005615">
    <property type="component" value="Unassembled WGS sequence"/>
</dbReference>
<evidence type="ECO:0000313" key="2">
    <source>
        <dbReference type="EMBL" id="EGG28833.1"/>
    </source>
</evidence>
<dbReference type="Pfam" id="PF00359">
    <property type="entry name" value="PTS_EIIA_2"/>
    <property type="match status" value="1"/>
</dbReference>
<evidence type="ECO:0000313" key="3">
    <source>
        <dbReference type="Proteomes" id="UP000005615"/>
    </source>
</evidence>
<dbReference type="InterPro" id="IPR016152">
    <property type="entry name" value="PTrfase/Anion_transptr"/>
</dbReference>
<dbReference type="PANTHER" id="PTHR47738:SF1">
    <property type="entry name" value="NITROGEN REGULATORY PROTEIN"/>
    <property type="match status" value="1"/>
</dbReference>
<dbReference type="STRING" id="2518989.IMCC3088_2501"/>
<dbReference type="SUPFAM" id="SSF55804">
    <property type="entry name" value="Phoshotransferase/anion transport protein"/>
    <property type="match status" value="1"/>
</dbReference>
<dbReference type="InterPro" id="IPR002178">
    <property type="entry name" value="PTS_EIIA_type-2_dom"/>
</dbReference>
<reference evidence="2 3" key="1">
    <citation type="journal article" date="2011" name="J. Bacteriol.">
        <title>Genome sequence of strain IMCC3088, a proteorhodopsin-containing marine bacterium belonging to the OM60/NOR5 clade.</title>
        <authorList>
            <person name="Jang Y."/>
            <person name="Oh H.M."/>
            <person name="Kang I."/>
            <person name="Lee K."/>
            <person name="Yang S.J."/>
            <person name="Cho J.C."/>
        </authorList>
    </citation>
    <scope>NUCLEOTIDE SEQUENCE [LARGE SCALE GENOMIC DNA]</scope>
    <source>
        <strain evidence="2 3">IMCC3088</strain>
    </source>
</reference>
<name>F3L4A0_9GAMM</name>
<gene>
    <name evidence="2" type="ORF">IMCC3088_2501</name>
</gene>
<feature type="domain" description="PTS EIIA type-2" evidence="1">
    <location>
        <begin position="1"/>
        <end position="132"/>
    </location>
</feature>
<dbReference type="AlphaFoldDB" id="F3L4A0"/>
<dbReference type="InterPro" id="IPR051541">
    <property type="entry name" value="PTS_SugarTrans_NitroReg"/>
</dbReference>
<keyword evidence="3" id="KW-1185">Reference proteome</keyword>
<sequence length="136" mass="15150">MSSKKRLFEEIAERIQHDYPEITARSTFNRLLAREKLGSTGLGQGIAIPHARLEGAPEIIGVFFTLSQGIEFDAPDDQNVDLVFALLVPENEEQEHLTTLATLAGLFQNPNFCRDIRAARTAEALLKALKTWEANT</sequence>
<dbReference type="eggNOG" id="COG1762">
    <property type="taxonomic scope" value="Bacteria"/>
</dbReference>
<protein>
    <submittedName>
        <fullName evidence="2">PTS system nitrogen-specific IIA component, PtsN</fullName>
    </submittedName>
</protein>
<dbReference type="Gene3D" id="3.40.930.10">
    <property type="entry name" value="Mannitol-specific EII, Chain A"/>
    <property type="match status" value="1"/>
</dbReference>
<dbReference type="PANTHER" id="PTHR47738">
    <property type="entry name" value="PTS SYSTEM FRUCTOSE-LIKE EIIA COMPONENT-RELATED"/>
    <property type="match status" value="1"/>
</dbReference>
<dbReference type="PROSITE" id="PS51094">
    <property type="entry name" value="PTS_EIIA_TYPE_2"/>
    <property type="match status" value="1"/>
</dbReference>
<organism evidence="2 3">
    <name type="scientific">Aequoribacter fuscus</name>
    <dbReference type="NCBI Taxonomy" id="2518989"/>
    <lineage>
        <taxon>Bacteria</taxon>
        <taxon>Pseudomonadati</taxon>
        <taxon>Pseudomonadota</taxon>
        <taxon>Gammaproteobacteria</taxon>
        <taxon>Cellvibrionales</taxon>
        <taxon>Halieaceae</taxon>
        <taxon>Aequoribacter</taxon>
    </lineage>
</organism>
<proteinExistence type="predicted"/>
<dbReference type="EMBL" id="AEIG01000078">
    <property type="protein sequence ID" value="EGG28833.1"/>
    <property type="molecule type" value="Genomic_DNA"/>
</dbReference>